<name>A0A2N9I6J6_FAGSY</name>
<proteinExistence type="predicted"/>
<feature type="region of interest" description="Disordered" evidence="1">
    <location>
        <begin position="1"/>
        <end position="65"/>
    </location>
</feature>
<sequence>MTSSLSSVIGSPVGRPAEMTSDAQEEPSQLPQEVELDEPGVVAEQPPRGKRARTEVEASELPGPSSAGEVWALELRTETRLITTKDSLLGTSNVNLSTRVAHGLGAAVCLPEDIRT</sequence>
<evidence type="ECO:0000313" key="2">
    <source>
        <dbReference type="EMBL" id="SPD19744.1"/>
    </source>
</evidence>
<dbReference type="EMBL" id="OIVN01004881">
    <property type="protein sequence ID" value="SPD19744.1"/>
    <property type="molecule type" value="Genomic_DNA"/>
</dbReference>
<gene>
    <name evidence="2" type="ORF">FSB_LOCUS47626</name>
</gene>
<reference evidence="2" key="1">
    <citation type="submission" date="2018-02" db="EMBL/GenBank/DDBJ databases">
        <authorList>
            <person name="Cohen D.B."/>
            <person name="Kent A.D."/>
        </authorList>
    </citation>
    <scope>NUCLEOTIDE SEQUENCE</scope>
</reference>
<accession>A0A2N9I6J6</accession>
<protein>
    <submittedName>
        <fullName evidence="2">Uncharacterized protein</fullName>
    </submittedName>
</protein>
<organism evidence="2">
    <name type="scientific">Fagus sylvatica</name>
    <name type="common">Beechnut</name>
    <dbReference type="NCBI Taxonomy" id="28930"/>
    <lineage>
        <taxon>Eukaryota</taxon>
        <taxon>Viridiplantae</taxon>
        <taxon>Streptophyta</taxon>
        <taxon>Embryophyta</taxon>
        <taxon>Tracheophyta</taxon>
        <taxon>Spermatophyta</taxon>
        <taxon>Magnoliopsida</taxon>
        <taxon>eudicotyledons</taxon>
        <taxon>Gunneridae</taxon>
        <taxon>Pentapetalae</taxon>
        <taxon>rosids</taxon>
        <taxon>fabids</taxon>
        <taxon>Fagales</taxon>
        <taxon>Fagaceae</taxon>
        <taxon>Fagus</taxon>
    </lineage>
</organism>
<dbReference type="AlphaFoldDB" id="A0A2N9I6J6"/>
<evidence type="ECO:0000256" key="1">
    <source>
        <dbReference type="SAM" id="MobiDB-lite"/>
    </source>
</evidence>